<keyword evidence="2" id="KW-0813">Transport</keyword>
<evidence type="ECO:0000256" key="1">
    <source>
        <dbReference type="ARBA" id="ARBA00010062"/>
    </source>
</evidence>
<dbReference type="InterPro" id="IPR028081">
    <property type="entry name" value="Leu-bd"/>
</dbReference>
<evidence type="ECO:0000256" key="3">
    <source>
        <dbReference type="ARBA" id="ARBA00022729"/>
    </source>
</evidence>
<dbReference type="InterPro" id="IPR028082">
    <property type="entry name" value="Peripla_BP_I"/>
</dbReference>
<dbReference type="PROSITE" id="PS51257">
    <property type="entry name" value="PROKAR_LIPOPROTEIN"/>
    <property type="match status" value="1"/>
</dbReference>
<dbReference type="CDD" id="cd06347">
    <property type="entry name" value="PBP1_ABC_LivK_ligand_binding-like"/>
    <property type="match status" value="1"/>
</dbReference>
<proteinExistence type="inferred from homology"/>
<evidence type="ECO:0000313" key="6">
    <source>
        <dbReference type="EMBL" id="GAA5138640.1"/>
    </source>
</evidence>
<evidence type="ECO:0000256" key="4">
    <source>
        <dbReference type="ARBA" id="ARBA00022970"/>
    </source>
</evidence>
<sequence length="381" mass="40237">MQMQKRQFFVLGAIGLLVSGLTGCNKSGGDTILIGEFASLTGKEATFGISSHEGTILAVKEINAAGGVLGKQLELKTEDDQSKAGEPANVVNKLISKDGVVAILGEVASSRSLEAAPICQQNGVPMISPASTNPKVTETGDHIFRVCFIDPFQGTVMANFATKTLNAKKVAVFTDVKSDYSKGLAKFFKEGIAKAGGQVVAELDFNGGDKDFKAQLTAIKTAGPDAVFIPAYYTDVALICIQAKQLGISIPFLGGDGWESPTLIEIGKDAVEGHYFSTHYSADAGTPNVQNFVDSYKKEYQGKVPDAMAALGYDSAMFLADAIKRANSTEPGKIREALAATKEFEGVTGKMAINAQRDAVKSAVILQVKGGKFTFVETVNP</sequence>
<dbReference type="Gene3D" id="3.40.50.2300">
    <property type="match status" value="2"/>
</dbReference>
<dbReference type="InterPro" id="IPR000709">
    <property type="entry name" value="Leu_Ile_Val-bd"/>
</dbReference>
<keyword evidence="4" id="KW-0029">Amino-acid transport</keyword>
<dbReference type="InterPro" id="IPR051010">
    <property type="entry name" value="BCAA_transport"/>
</dbReference>
<accession>A0ABP9P5W7</accession>
<protein>
    <submittedName>
        <fullName evidence="6">ABC transporter substrate-binding protein</fullName>
    </submittedName>
</protein>
<dbReference type="PRINTS" id="PR00337">
    <property type="entry name" value="LEUILEVALBP"/>
</dbReference>
<keyword evidence="3" id="KW-0732">Signal</keyword>
<comment type="caution">
    <text evidence="6">The sequence shown here is derived from an EMBL/GenBank/DDBJ whole genome shotgun (WGS) entry which is preliminary data.</text>
</comment>
<reference evidence="7" key="1">
    <citation type="journal article" date="2019" name="Int. J. Syst. Evol. Microbiol.">
        <title>The Global Catalogue of Microorganisms (GCM) 10K type strain sequencing project: providing services to taxonomists for standard genome sequencing and annotation.</title>
        <authorList>
            <consortium name="The Broad Institute Genomics Platform"/>
            <consortium name="The Broad Institute Genome Sequencing Center for Infectious Disease"/>
            <person name="Wu L."/>
            <person name="Ma J."/>
        </authorList>
    </citation>
    <scope>NUCLEOTIDE SEQUENCE [LARGE SCALE GENOMIC DNA]</scope>
    <source>
        <strain evidence="7">JCM 18053</strain>
    </source>
</reference>
<feature type="domain" description="Leucine-binding protein" evidence="5">
    <location>
        <begin position="32"/>
        <end position="371"/>
    </location>
</feature>
<name>A0ABP9P5W7_9BACT</name>
<evidence type="ECO:0000256" key="2">
    <source>
        <dbReference type="ARBA" id="ARBA00022448"/>
    </source>
</evidence>
<evidence type="ECO:0000313" key="7">
    <source>
        <dbReference type="Proteomes" id="UP001499852"/>
    </source>
</evidence>
<dbReference type="PANTHER" id="PTHR30483:SF6">
    <property type="entry name" value="PERIPLASMIC BINDING PROTEIN OF ABC TRANSPORTER FOR NATURAL AMINO ACIDS"/>
    <property type="match status" value="1"/>
</dbReference>
<dbReference type="Proteomes" id="UP001499852">
    <property type="component" value="Unassembled WGS sequence"/>
</dbReference>
<evidence type="ECO:0000259" key="5">
    <source>
        <dbReference type="Pfam" id="PF13458"/>
    </source>
</evidence>
<keyword evidence="7" id="KW-1185">Reference proteome</keyword>
<dbReference type="EMBL" id="BAABIA010000003">
    <property type="protein sequence ID" value="GAA5138640.1"/>
    <property type="molecule type" value="Genomic_DNA"/>
</dbReference>
<dbReference type="PANTHER" id="PTHR30483">
    <property type="entry name" value="LEUCINE-SPECIFIC-BINDING PROTEIN"/>
    <property type="match status" value="1"/>
</dbReference>
<gene>
    <name evidence="6" type="ORF">GCM10023213_17850</name>
</gene>
<dbReference type="SUPFAM" id="SSF53822">
    <property type="entry name" value="Periplasmic binding protein-like I"/>
    <property type="match status" value="1"/>
</dbReference>
<organism evidence="6 7">
    <name type="scientific">Prosthecobacter algae</name>
    <dbReference type="NCBI Taxonomy" id="1144682"/>
    <lineage>
        <taxon>Bacteria</taxon>
        <taxon>Pseudomonadati</taxon>
        <taxon>Verrucomicrobiota</taxon>
        <taxon>Verrucomicrobiia</taxon>
        <taxon>Verrucomicrobiales</taxon>
        <taxon>Verrucomicrobiaceae</taxon>
        <taxon>Prosthecobacter</taxon>
    </lineage>
</organism>
<comment type="similarity">
    <text evidence="1">Belongs to the leucine-binding protein family.</text>
</comment>
<dbReference type="Pfam" id="PF13458">
    <property type="entry name" value="Peripla_BP_6"/>
    <property type="match status" value="1"/>
</dbReference>